<dbReference type="RefSeq" id="WP_188432520.1">
    <property type="nucleotide sequence ID" value="NZ_BMEX01000006.1"/>
</dbReference>
<evidence type="ECO:0008006" key="6">
    <source>
        <dbReference type="Google" id="ProtNLM"/>
    </source>
</evidence>
<feature type="signal peptide" evidence="3">
    <location>
        <begin position="1"/>
        <end position="28"/>
    </location>
</feature>
<evidence type="ECO:0000256" key="2">
    <source>
        <dbReference type="SAM" id="Phobius"/>
    </source>
</evidence>
<evidence type="ECO:0000313" key="4">
    <source>
        <dbReference type="EMBL" id="GGA47911.1"/>
    </source>
</evidence>
<evidence type="ECO:0000313" key="5">
    <source>
        <dbReference type="Proteomes" id="UP000617979"/>
    </source>
</evidence>
<keyword evidence="2" id="KW-1133">Transmembrane helix</keyword>
<keyword evidence="3" id="KW-0732">Signal</keyword>
<dbReference type="Proteomes" id="UP000617979">
    <property type="component" value="Unassembled WGS sequence"/>
</dbReference>
<protein>
    <recommendedName>
        <fullName evidence="6">LPXTG-motif cell wall anchor domain-containing protein</fullName>
    </recommendedName>
</protein>
<feature type="region of interest" description="Disordered" evidence="1">
    <location>
        <begin position="31"/>
        <end position="81"/>
    </location>
</feature>
<feature type="chain" id="PRO_5045865521" description="LPXTG-motif cell wall anchor domain-containing protein" evidence="3">
    <location>
        <begin position="29"/>
        <end position="492"/>
    </location>
</feature>
<evidence type="ECO:0000256" key="1">
    <source>
        <dbReference type="SAM" id="MobiDB-lite"/>
    </source>
</evidence>
<accession>A0ABQ1GQ17</accession>
<organism evidence="4 5">
    <name type="scientific">Kroppenstedtia guangzhouensis</name>
    <dbReference type="NCBI Taxonomy" id="1274356"/>
    <lineage>
        <taxon>Bacteria</taxon>
        <taxon>Bacillati</taxon>
        <taxon>Bacillota</taxon>
        <taxon>Bacilli</taxon>
        <taxon>Bacillales</taxon>
        <taxon>Thermoactinomycetaceae</taxon>
        <taxon>Kroppenstedtia</taxon>
    </lineage>
</organism>
<keyword evidence="2" id="KW-0472">Membrane</keyword>
<keyword evidence="5" id="KW-1185">Reference proteome</keyword>
<comment type="caution">
    <text evidence="4">The sequence shown here is derived from an EMBL/GenBank/DDBJ whole genome shotgun (WGS) entry which is preliminary data.</text>
</comment>
<name>A0ABQ1GQ17_9BACL</name>
<keyword evidence="2" id="KW-0812">Transmembrane</keyword>
<feature type="transmembrane region" description="Helical" evidence="2">
    <location>
        <begin position="466"/>
        <end position="485"/>
    </location>
</feature>
<feature type="compositionally biased region" description="Acidic residues" evidence="1">
    <location>
        <begin position="58"/>
        <end position="67"/>
    </location>
</feature>
<gene>
    <name evidence="4" type="ORF">GCM10007416_21360</name>
</gene>
<reference evidence="5" key="1">
    <citation type="journal article" date="2019" name="Int. J. Syst. Evol. Microbiol.">
        <title>The Global Catalogue of Microorganisms (GCM) 10K type strain sequencing project: providing services to taxonomists for standard genome sequencing and annotation.</title>
        <authorList>
            <consortium name="The Broad Institute Genomics Platform"/>
            <consortium name="The Broad Institute Genome Sequencing Center for Infectious Disease"/>
            <person name="Wu L."/>
            <person name="Ma J."/>
        </authorList>
    </citation>
    <scope>NUCLEOTIDE SEQUENCE [LARGE SCALE GENOMIC DNA]</scope>
    <source>
        <strain evidence="5">CGMCC 1.12404</strain>
    </source>
</reference>
<dbReference type="EMBL" id="BMEX01000006">
    <property type="protein sequence ID" value="GGA47911.1"/>
    <property type="molecule type" value="Genomic_DNA"/>
</dbReference>
<evidence type="ECO:0000256" key="3">
    <source>
        <dbReference type="SAM" id="SignalP"/>
    </source>
</evidence>
<proteinExistence type="predicted"/>
<sequence length="492" mass="53243">MKRTRFISMAWLMVFAMVLVLSPFQALAEDGNSGLGTEQSDVVKTEETQDSDPGAVTDDGEGTEPEESAPSSVPRETEGNTEEIKKELQGLKLGIQVTPQVNYEADGKASGVEVTAALVLSNNTFKTQLAKNPFLATWKFSVKDAAGKEVAQAEQQNLGLSATETLHVTDPGEYTVVIDWKGPIGLGKLRGEAPFTIEEMDVPGEEPGDGEPTLPENLDVTVVPDIDEDGYYTGLVRVKGKIADAKKGDEASGKWKFILRDTETGEVVDKVVKKNKKGIKKGAWLAAFESGTYEAKVVFNGTFNGEALKVQGSSEITLDIPDYVDFDHKVKYQFKNGKHQVTASILEGEHATGFWLIGLFDMEGKPVVEPVFADSHEGKTFSAEFKDQLKPGHYFVGVIFEGTVDGQPGGFIDDSVEFEVKGNGDCITKPGKDNDKKPMKPGEPKQVIDKIKNGGKIPKTATQYPLGMMIGGGVLLLGLGMLGFMRLRRNAA</sequence>